<dbReference type="InterPro" id="IPR049934">
    <property type="entry name" value="GjpA-like"/>
</dbReference>
<dbReference type="Proteomes" id="UP000193866">
    <property type="component" value="Unassembled WGS sequence"/>
</dbReference>
<evidence type="ECO:0000313" key="1">
    <source>
        <dbReference type="EMBL" id="ORW10709.1"/>
    </source>
</evidence>
<dbReference type="AlphaFoldDB" id="A0A1X1YHW4"/>
<dbReference type="OrthoDB" id="4370634at2"/>
<reference evidence="1 2" key="1">
    <citation type="submission" date="2016-01" db="EMBL/GenBank/DDBJ databases">
        <title>The new phylogeny of the genus Mycobacterium.</title>
        <authorList>
            <person name="Tarcisio F."/>
            <person name="Conor M."/>
            <person name="Antonella G."/>
            <person name="Elisabetta G."/>
            <person name="Giulia F.S."/>
            <person name="Sara T."/>
            <person name="Anna F."/>
            <person name="Clotilde B."/>
            <person name="Roberto B."/>
            <person name="Veronica D.S."/>
            <person name="Fabio R."/>
            <person name="Monica P."/>
            <person name="Olivier J."/>
            <person name="Enrico T."/>
            <person name="Nicola S."/>
        </authorList>
    </citation>
    <scope>NUCLEOTIDE SEQUENCE [LARGE SCALE GENOMIC DNA]</scope>
    <source>
        <strain evidence="1 2">DSM 45394</strain>
    </source>
</reference>
<evidence type="ECO:0000313" key="2">
    <source>
        <dbReference type="Proteomes" id="UP000193866"/>
    </source>
</evidence>
<comment type="caution">
    <text evidence="1">The sequence shown here is derived from an EMBL/GenBank/DDBJ whole genome shotgun (WGS) entry which is preliminary data.</text>
</comment>
<name>A0A1X1YHW4_9MYCO</name>
<gene>
    <name evidence="1" type="ORF">AWC16_13275</name>
</gene>
<dbReference type="RefSeq" id="WP_085264980.1">
    <property type="nucleotide sequence ID" value="NZ_JACKVG010000022.1"/>
</dbReference>
<keyword evidence="2" id="KW-1185">Reference proteome</keyword>
<sequence length="328" mass="34243">MELQTRPLIAAGVAIIGAGLITAGPPTPTLPVSQSPAVQLAADSDFFTLWADVLDRAFTNVTALGTDLVTPPVPVLQQVVVNQVGFLQDFLANPLDIWNIFGQMWGNLVAGVTAPFDADTDLLDTGHRLVFGTVSGLLPVLVPDNTALAQWLLDFTATPFSGWLSGQVGVLLGPWLELWDSLGSMFGAIGENDWSGAWNDFINIPAHMTDSWLNGYGTVDLMGVLGPLLPELPIGTIRSLSIDLGGLLSQGGPLFGNIGADVCTTLPIVGCTSVPPFPVDGTGSGPWGSLIEMSHSIAQALGWDGTGNPIDALLDDPMVADLVALLGL</sequence>
<accession>A0A1X1YHW4</accession>
<organism evidence="1 2">
    <name type="scientific">Mycolicibacter longobardus</name>
    <dbReference type="NCBI Taxonomy" id="1108812"/>
    <lineage>
        <taxon>Bacteria</taxon>
        <taxon>Bacillati</taxon>
        <taxon>Actinomycetota</taxon>
        <taxon>Actinomycetes</taxon>
        <taxon>Mycobacteriales</taxon>
        <taxon>Mycobacteriaceae</taxon>
        <taxon>Mycolicibacter</taxon>
    </lineage>
</organism>
<proteinExistence type="predicted"/>
<dbReference type="NCBIfam" id="NF033942">
    <property type="entry name" value="GjpA"/>
    <property type="match status" value="1"/>
</dbReference>
<protein>
    <recommendedName>
        <fullName evidence="3">PE-PGRS family protein</fullName>
    </recommendedName>
</protein>
<dbReference type="EMBL" id="LQPG01000020">
    <property type="protein sequence ID" value="ORW10709.1"/>
    <property type="molecule type" value="Genomic_DNA"/>
</dbReference>
<evidence type="ECO:0008006" key="3">
    <source>
        <dbReference type="Google" id="ProtNLM"/>
    </source>
</evidence>